<feature type="non-terminal residue" evidence="4">
    <location>
        <position position="541"/>
    </location>
</feature>
<comment type="caution">
    <text evidence="4">The sequence shown here is derived from an EMBL/GenBank/DDBJ whole genome shotgun (WGS) entry which is preliminary data.</text>
</comment>
<evidence type="ECO:0000313" key="4">
    <source>
        <dbReference type="EMBL" id="RDY06624.1"/>
    </source>
</evidence>
<dbReference type="InterPro" id="IPR031315">
    <property type="entry name" value="LNS2/PITP"/>
</dbReference>
<dbReference type="PANTHER" id="PTHR12181:SF12">
    <property type="entry name" value="PHOSPHATIDATE PHOSPHATASE"/>
    <property type="match status" value="1"/>
</dbReference>
<sequence length="541" mass="60041">MQAVGRLGSYISRGVYTVSGTFLPFGGAVDIVVVRQKDGSFKSSPWYVRFGKLHKVLKVEEKVKVKVHVSVNGVEPGFHMYLNLKGEATFLPEETQEQERESLFDDGSETGDITPRGGKRHFKSKSLRCNSSDKSNLEAKVVGRSSSRRSRILGRVFGERSLRGEGEDDDDLNRVDSMERAEIAATLLEMKWSTNLPYVQPPPRHGKKTWGGALDNALPPCKLVVALSKMVSVPSSAGCGEVRVRAEVLHAATLLLPEDDIGRPVMEVSDLHSQQRDCSHSGMCDAGNKPMFRKSQTVNIGRRDCSVKVSANTPTSEQLASLNLKEGRNTIIFSFSTAMGNQQVEAQIYLWKWNTRIVISDVDGTITRSDVLGQFMPLVGIDWSQTGVAHLFSDIKENGYQLLFLSARAISQAYHTRQFLCNLKQDGKVLPDGPVVISPDGLFPSLYREVIRRAPHEFKIACLEDIKALFPPDCNPFYAGFGNRDTDEVSYLKVGIPKGKVFIINPRGEIAVNRRCFDTRSYTSLHSLVHGMFPPTNSSEQ</sequence>
<keyword evidence="5" id="KW-1185">Reference proteome</keyword>
<dbReference type="SUPFAM" id="SSF56784">
    <property type="entry name" value="HAD-like"/>
    <property type="match status" value="1"/>
</dbReference>
<name>A0A371HV95_MUCPR</name>
<dbReference type="GO" id="GO:0008195">
    <property type="term" value="F:phosphatidate phosphatase activity"/>
    <property type="evidence" value="ECO:0007669"/>
    <property type="project" value="TreeGrafter"/>
</dbReference>
<protein>
    <submittedName>
        <fullName evidence="4">Phosphatidate phosphatase PAH2</fullName>
    </submittedName>
</protein>
<organism evidence="4 5">
    <name type="scientific">Mucuna pruriens</name>
    <name type="common">Velvet bean</name>
    <name type="synonym">Dolichos pruriens</name>
    <dbReference type="NCBI Taxonomy" id="157652"/>
    <lineage>
        <taxon>Eukaryota</taxon>
        <taxon>Viridiplantae</taxon>
        <taxon>Streptophyta</taxon>
        <taxon>Embryophyta</taxon>
        <taxon>Tracheophyta</taxon>
        <taxon>Spermatophyta</taxon>
        <taxon>Magnoliopsida</taxon>
        <taxon>eudicotyledons</taxon>
        <taxon>Gunneridae</taxon>
        <taxon>Pentapetalae</taxon>
        <taxon>rosids</taxon>
        <taxon>fabids</taxon>
        <taxon>Fabales</taxon>
        <taxon>Fabaceae</taxon>
        <taxon>Papilionoideae</taxon>
        <taxon>50 kb inversion clade</taxon>
        <taxon>NPAAA clade</taxon>
        <taxon>indigoferoid/millettioid clade</taxon>
        <taxon>Phaseoleae</taxon>
        <taxon>Mucuna</taxon>
    </lineage>
</organism>
<evidence type="ECO:0000256" key="1">
    <source>
        <dbReference type="ARBA" id="ARBA00005476"/>
    </source>
</evidence>
<proteinExistence type="inferred from homology"/>
<dbReference type="InterPro" id="IPR036412">
    <property type="entry name" value="HAD-like_sf"/>
</dbReference>
<dbReference type="Pfam" id="PF08235">
    <property type="entry name" value="LNS2"/>
    <property type="match status" value="1"/>
</dbReference>
<accession>A0A371HV95</accession>
<feature type="non-terminal residue" evidence="4">
    <location>
        <position position="1"/>
    </location>
</feature>
<dbReference type="EMBL" id="QJKJ01001650">
    <property type="protein sequence ID" value="RDY06624.1"/>
    <property type="molecule type" value="Genomic_DNA"/>
</dbReference>
<dbReference type="InterPro" id="IPR026058">
    <property type="entry name" value="LIPIN"/>
</dbReference>
<evidence type="ECO:0000256" key="2">
    <source>
        <dbReference type="SAM" id="MobiDB-lite"/>
    </source>
</evidence>
<dbReference type="AlphaFoldDB" id="A0A371HV95"/>
<dbReference type="OrthoDB" id="4567at2759"/>
<evidence type="ECO:0000313" key="5">
    <source>
        <dbReference type="Proteomes" id="UP000257109"/>
    </source>
</evidence>
<dbReference type="Proteomes" id="UP000257109">
    <property type="component" value="Unassembled WGS sequence"/>
</dbReference>
<feature type="compositionally biased region" description="Basic residues" evidence="2">
    <location>
        <begin position="117"/>
        <end position="126"/>
    </location>
</feature>
<gene>
    <name evidence="4" type="primary">PAH2</name>
    <name evidence="4" type="ORF">CR513_09359</name>
</gene>
<comment type="similarity">
    <text evidence="1">Belongs to the lipin family.</text>
</comment>
<dbReference type="STRING" id="157652.A0A371HV95"/>
<dbReference type="InterPro" id="IPR013209">
    <property type="entry name" value="LNS2"/>
</dbReference>
<evidence type="ECO:0000259" key="3">
    <source>
        <dbReference type="SMART" id="SM00775"/>
    </source>
</evidence>
<feature type="domain" description="LNS2/PITP" evidence="3">
    <location>
        <begin position="357"/>
        <end position="513"/>
    </location>
</feature>
<dbReference type="SMART" id="SM00775">
    <property type="entry name" value="LNS2"/>
    <property type="match status" value="1"/>
</dbReference>
<reference evidence="4" key="1">
    <citation type="submission" date="2018-05" db="EMBL/GenBank/DDBJ databases">
        <title>Draft genome of Mucuna pruriens seed.</title>
        <authorList>
            <person name="Nnadi N.E."/>
            <person name="Vos R."/>
            <person name="Hasami M.H."/>
            <person name="Devisetty U.K."/>
            <person name="Aguiy J.C."/>
        </authorList>
    </citation>
    <scope>NUCLEOTIDE SEQUENCE [LARGE SCALE GENOMIC DNA]</scope>
    <source>
        <strain evidence="4">JCA_2017</strain>
    </source>
</reference>
<dbReference type="Pfam" id="PF04571">
    <property type="entry name" value="Lipin_N"/>
    <property type="match status" value="1"/>
</dbReference>
<feature type="region of interest" description="Disordered" evidence="2">
    <location>
        <begin position="95"/>
        <end position="131"/>
    </location>
</feature>
<dbReference type="PANTHER" id="PTHR12181">
    <property type="entry name" value="LIPIN"/>
    <property type="match status" value="1"/>
</dbReference>
<dbReference type="InterPro" id="IPR007651">
    <property type="entry name" value="Lipin_N"/>
</dbReference>